<protein>
    <submittedName>
        <fullName evidence="1">Uncharacterized protein</fullName>
    </submittedName>
</protein>
<organism evidence="1">
    <name type="scientific">marine sediment metagenome</name>
    <dbReference type="NCBI Taxonomy" id="412755"/>
    <lineage>
        <taxon>unclassified sequences</taxon>
        <taxon>metagenomes</taxon>
        <taxon>ecological metagenomes</taxon>
    </lineage>
</organism>
<sequence length="123" mass="14548">PKKHIIDNLIDKFENNKISSAREFRKIRTVFKEYSNNKLTKKILNNFLIKVITDEESTIDESLIFLKLEYLSDLNDTIKLCNTLKNSLSKIKYDEVENYDELWTVLSSLSTEIERLRMKINEG</sequence>
<proteinExistence type="predicted"/>
<comment type="caution">
    <text evidence="1">The sequence shown here is derived from an EMBL/GenBank/DDBJ whole genome shotgun (WGS) entry which is preliminary data.</text>
</comment>
<gene>
    <name evidence="1" type="ORF">S06H3_12657</name>
</gene>
<name>X1KQE2_9ZZZZ</name>
<reference evidence="1" key="1">
    <citation type="journal article" date="2014" name="Front. Microbiol.">
        <title>High frequency of phylogenetically diverse reductive dehalogenase-homologous genes in deep subseafloor sedimentary metagenomes.</title>
        <authorList>
            <person name="Kawai M."/>
            <person name="Futagami T."/>
            <person name="Toyoda A."/>
            <person name="Takaki Y."/>
            <person name="Nishi S."/>
            <person name="Hori S."/>
            <person name="Arai W."/>
            <person name="Tsubouchi T."/>
            <person name="Morono Y."/>
            <person name="Uchiyama I."/>
            <person name="Ito T."/>
            <person name="Fujiyama A."/>
            <person name="Inagaki F."/>
            <person name="Takami H."/>
        </authorList>
    </citation>
    <scope>NUCLEOTIDE SEQUENCE</scope>
    <source>
        <strain evidence="1">Expedition CK06-06</strain>
    </source>
</reference>
<evidence type="ECO:0000313" key="1">
    <source>
        <dbReference type="EMBL" id="GAI09297.1"/>
    </source>
</evidence>
<dbReference type="EMBL" id="BARV01006189">
    <property type="protein sequence ID" value="GAI09297.1"/>
    <property type="molecule type" value="Genomic_DNA"/>
</dbReference>
<accession>X1KQE2</accession>
<feature type="non-terminal residue" evidence="1">
    <location>
        <position position="1"/>
    </location>
</feature>
<dbReference type="AlphaFoldDB" id="X1KQE2"/>